<protein>
    <submittedName>
        <fullName evidence="1">Uncharacterized protein</fullName>
    </submittedName>
</protein>
<dbReference type="STRING" id="93759.A0A1R3KI86"/>
<organism evidence="1 2">
    <name type="scientific">Corchorus olitorius</name>
    <dbReference type="NCBI Taxonomy" id="93759"/>
    <lineage>
        <taxon>Eukaryota</taxon>
        <taxon>Viridiplantae</taxon>
        <taxon>Streptophyta</taxon>
        <taxon>Embryophyta</taxon>
        <taxon>Tracheophyta</taxon>
        <taxon>Spermatophyta</taxon>
        <taxon>Magnoliopsida</taxon>
        <taxon>eudicotyledons</taxon>
        <taxon>Gunneridae</taxon>
        <taxon>Pentapetalae</taxon>
        <taxon>rosids</taxon>
        <taxon>malvids</taxon>
        <taxon>Malvales</taxon>
        <taxon>Malvaceae</taxon>
        <taxon>Grewioideae</taxon>
        <taxon>Apeibeae</taxon>
        <taxon>Corchorus</taxon>
    </lineage>
</organism>
<gene>
    <name evidence="1" type="ORF">COLO4_07889</name>
</gene>
<dbReference type="AlphaFoldDB" id="A0A1R3KI86"/>
<dbReference type="PANTHER" id="PTHR15907">
    <property type="entry name" value="DUF614 FAMILY PROTEIN-RELATED"/>
    <property type="match status" value="1"/>
</dbReference>
<dbReference type="InterPro" id="IPR006461">
    <property type="entry name" value="PLAC_motif_containing"/>
</dbReference>
<evidence type="ECO:0000313" key="2">
    <source>
        <dbReference type="Proteomes" id="UP000187203"/>
    </source>
</evidence>
<accession>A0A1R3KI86</accession>
<reference evidence="2" key="1">
    <citation type="submission" date="2013-09" db="EMBL/GenBank/DDBJ databases">
        <title>Corchorus olitorius genome sequencing.</title>
        <authorList>
            <person name="Alam M."/>
            <person name="Haque M.S."/>
            <person name="Islam M.S."/>
            <person name="Emdad E.M."/>
            <person name="Islam M.M."/>
            <person name="Ahmed B."/>
            <person name="Halim A."/>
            <person name="Hossen Q.M.M."/>
            <person name="Hossain M.Z."/>
            <person name="Ahmed R."/>
            <person name="Khan M.M."/>
            <person name="Islam R."/>
            <person name="Rashid M.M."/>
            <person name="Khan S.A."/>
            <person name="Rahman M.S."/>
            <person name="Alam M."/>
            <person name="Yahiya A.S."/>
            <person name="Khan M.S."/>
            <person name="Azam M.S."/>
            <person name="Haque T."/>
            <person name="Lashkar M.Z.H."/>
            <person name="Akhand A.I."/>
            <person name="Morshed G."/>
            <person name="Roy S."/>
            <person name="Uddin K.S."/>
            <person name="Rabeya T."/>
            <person name="Hossain A.S."/>
            <person name="Chowdhury A."/>
            <person name="Snigdha A.R."/>
            <person name="Mortoza M.S."/>
            <person name="Matin S.A."/>
            <person name="Hoque S.M.E."/>
            <person name="Islam M.K."/>
            <person name="Roy D.K."/>
            <person name="Haider R."/>
            <person name="Moosa M.M."/>
            <person name="Elias S.M."/>
            <person name="Hasan A.M."/>
            <person name="Jahan S."/>
            <person name="Shafiuddin M."/>
            <person name="Mahmood N."/>
            <person name="Shommy N.S."/>
        </authorList>
    </citation>
    <scope>NUCLEOTIDE SEQUENCE [LARGE SCALE GENOMIC DNA]</scope>
    <source>
        <strain evidence="2">cv. O-4</strain>
    </source>
</reference>
<dbReference type="NCBIfam" id="TIGR01571">
    <property type="entry name" value="A_thal_Cys_rich"/>
    <property type="match status" value="1"/>
</dbReference>
<dbReference type="OrthoDB" id="1045822at2759"/>
<name>A0A1R3KI86_9ROSI</name>
<evidence type="ECO:0000313" key="1">
    <source>
        <dbReference type="EMBL" id="OMP06791.1"/>
    </source>
</evidence>
<keyword evidence="2" id="KW-1185">Reference proteome</keyword>
<dbReference type="EMBL" id="AWUE01013496">
    <property type="protein sequence ID" value="OMP06791.1"/>
    <property type="molecule type" value="Genomic_DNA"/>
</dbReference>
<dbReference type="Proteomes" id="UP000187203">
    <property type="component" value="Unassembled WGS sequence"/>
</dbReference>
<dbReference type="Pfam" id="PF04749">
    <property type="entry name" value="PLAC8"/>
    <property type="match status" value="1"/>
</dbReference>
<proteinExistence type="predicted"/>
<comment type="caution">
    <text evidence="1">The sequence shown here is derived from an EMBL/GenBank/DDBJ whole genome shotgun (WGS) entry which is preliminary data.</text>
</comment>
<sequence>MTSIHCGWLYGSIYRTKLRKLFSLPAAPCGDHPVHGFCCLCSLTQEYRELKNRGADPSIGWEANVNKWKREGLKPPITLPTMER</sequence>